<dbReference type="PROSITE" id="PS50893">
    <property type="entry name" value="ABC_TRANSPORTER_2"/>
    <property type="match status" value="1"/>
</dbReference>
<dbReference type="SMART" id="SM00382">
    <property type="entry name" value="AAA"/>
    <property type="match status" value="1"/>
</dbReference>
<evidence type="ECO:0000313" key="8">
    <source>
        <dbReference type="Proteomes" id="UP000278222"/>
    </source>
</evidence>
<dbReference type="PANTHER" id="PTHR43820:SF2">
    <property type="entry name" value="ABC TRANSPORTER ATP-BINDING PROTEIN"/>
    <property type="match status" value="1"/>
</dbReference>
<dbReference type="PANTHER" id="PTHR43820">
    <property type="entry name" value="HIGH-AFFINITY BRANCHED-CHAIN AMINO ACID TRANSPORT ATP-BINDING PROTEIN LIVF"/>
    <property type="match status" value="1"/>
</dbReference>
<dbReference type="EMBL" id="RJKX01000011">
    <property type="protein sequence ID" value="ROQ01274.1"/>
    <property type="molecule type" value="Genomic_DNA"/>
</dbReference>
<evidence type="ECO:0000256" key="1">
    <source>
        <dbReference type="ARBA" id="ARBA00005417"/>
    </source>
</evidence>
<dbReference type="Pfam" id="PF00005">
    <property type="entry name" value="ABC_tran"/>
    <property type="match status" value="1"/>
</dbReference>
<evidence type="ECO:0000313" key="7">
    <source>
        <dbReference type="EMBL" id="ROQ01274.1"/>
    </source>
</evidence>
<evidence type="ECO:0000256" key="2">
    <source>
        <dbReference type="ARBA" id="ARBA00022448"/>
    </source>
</evidence>
<dbReference type="CDD" id="cd03224">
    <property type="entry name" value="ABC_TM1139_LivF_branched"/>
    <property type="match status" value="1"/>
</dbReference>
<dbReference type="RefSeq" id="WP_123688054.1">
    <property type="nucleotide sequence ID" value="NZ_AP019700.1"/>
</dbReference>
<dbReference type="GO" id="GO:0015807">
    <property type="term" value="P:L-amino acid transport"/>
    <property type="evidence" value="ECO:0007669"/>
    <property type="project" value="TreeGrafter"/>
</dbReference>
<keyword evidence="4 7" id="KW-0067">ATP-binding</keyword>
<comment type="caution">
    <text evidence="7">The sequence shown here is derived from an EMBL/GenBank/DDBJ whole genome shotgun (WGS) entry which is preliminary data.</text>
</comment>
<evidence type="ECO:0000256" key="5">
    <source>
        <dbReference type="ARBA" id="ARBA00022970"/>
    </source>
</evidence>
<dbReference type="InterPro" id="IPR017871">
    <property type="entry name" value="ABC_transporter-like_CS"/>
</dbReference>
<dbReference type="PROSITE" id="PS00211">
    <property type="entry name" value="ABC_TRANSPORTER_1"/>
    <property type="match status" value="1"/>
</dbReference>
<dbReference type="InterPro" id="IPR003439">
    <property type="entry name" value="ABC_transporter-like_ATP-bd"/>
</dbReference>
<reference evidence="7 8" key="1">
    <citation type="submission" date="2018-11" db="EMBL/GenBank/DDBJ databases">
        <title>Genomic Encyclopedia of Type Strains, Phase IV (KMG-IV): sequencing the most valuable type-strain genomes for metagenomic binning, comparative biology and taxonomic classification.</title>
        <authorList>
            <person name="Goeker M."/>
        </authorList>
    </citation>
    <scope>NUCLEOTIDE SEQUENCE [LARGE SCALE GENOMIC DNA]</scope>
    <source>
        <strain evidence="7 8">DSM 5900</strain>
    </source>
</reference>
<evidence type="ECO:0000256" key="4">
    <source>
        <dbReference type="ARBA" id="ARBA00022840"/>
    </source>
</evidence>
<comment type="similarity">
    <text evidence="1">Belongs to the ABC transporter superfamily.</text>
</comment>
<dbReference type="Proteomes" id="UP000278222">
    <property type="component" value="Unassembled WGS sequence"/>
</dbReference>
<dbReference type="GO" id="GO:0005524">
    <property type="term" value="F:ATP binding"/>
    <property type="evidence" value="ECO:0007669"/>
    <property type="project" value="UniProtKB-KW"/>
</dbReference>
<protein>
    <submittedName>
        <fullName evidence="7">Amino acid/amide ABC transporter ATP-binding protein 2 (HAAT family)</fullName>
    </submittedName>
</protein>
<keyword evidence="2" id="KW-0813">Transport</keyword>
<dbReference type="Gene3D" id="3.40.50.300">
    <property type="entry name" value="P-loop containing nucleotide triphosphate hydrolases"/>
    <property type="match status" value="1"/>
</dbReference>
<dbReference type="GO" id="GO:0015658">
    <property type="term" value="F:branched-chain amino acid transmembrane transporter activity"/>
    <property type="evidence" value="ECO:0007669"/>
    <property type="project" value="TreeGrafter"/>
</dbReference>
<dbReference type="InterPro" id="IPR003593">
    <property type="entry name" value="AAA+_ATPase"/>
</dbReference>
<gene>
    <name evidence="7" type="ORF">EDC65_0452</name>
</gene>
<evidence type="ECO:0000256" key="3">
    <source>
        <dbReference type="ARBA" id="ARBA00022741"/>
    </source>
</evidence>
<dbReference type="InterPro" id="IPR052156">
    <property type="entry name" value="BCAA_Transport_ATP-bd_LivF"/>
</dbReference>
<dbReference type="InterPro" id="IPR027417">
    <property type="entry name" value="P-loop_NTPase"/>
</dbReference>
<evidence type="ECO:0000259" key="6">
    <source>
        <dbReference type="PROSITE" id="PS50893"/>
    </source>
</evidence>
<dbReference type="OrthoDB" id="9775250at2"/>
<sequence>MAALLEVRDLHTAYGLSRVLFGVSLEIAAGECVCLLGRNGVGKSTTMRSIMGLTRPSAGEVRWKGHAITGWAPHQVARSGIGFVPEDRRVFADLTVWENLDVARLVAGRRGDWTPDAVFDLFPPLRPIAGRRAGYLSGGEQQMLTIGRTLMCNPELLLLDEPSEGLAPLVVEHLLQQVLVLKQRGLTILLAEQGVDFSLRLADRVYVLEKGTVRFSGDSAELRDDEALRNRLLAL</sequence>
<dbReference type="AlphaFoldDB" id="A0A3N1M189"/>
<dbReference type="SUPFAM" id="SSF52540">
    <property type="entry name" value="P-loop containing nucleoside triphosphate hydrolases"/>
    <property type="match status" value="1"/>
</dbReference>
<name>A0A3N1M189_9PROT</name>
<proteinExistence type="inferred from homology"/>
<dbReference type="GO" id="GO:0016887">
    <property type="term" value="F:ATP hydrolysis activity"/>
    <property type="evidence" value="ECO:0007669"/>
    <property type="project" value="InterPro"/>
</dbReference>
<keyword evidence="5" id="KW-0029">Amino-acid transport</keyword>
<organism evidence="7 8">
    <name type="scientific">Stella humosa</name>
    <dbReference type="NCBI Taxonomy" id="94"/>
    <lineage>
        <taxon>Bacteria</taxon>
        <taxon>Pseudomonadati</taxon>
        <taxon>Pseudomonadota</taxon>
        <taxon>Alphaproteobacteria</taxon>
        <taxon>Rhodospirillales</taxon>
        <taxon>Stellaceae</taxon>
        <taxon>Stella</taxon>
    </lineage>
</organism>
<keyword evidence="3" id="KW-0547">Nucleotide-binding</keyword>
<feature type="domain" description="ABC transporter" evidence="6">
    <location>
        <begin position="5"/>
        <end position="235"/>
    </location>
</feature>
<keyword evidence="8" id="KW-1185">Reference proteome</keyword>
<accession>A0A3N1M189</accession>